<reference evidence="1 2" key="1">
    <citation type="submission" date="2024-01" db="EMBL/GenBank/DDBJ databases">
        <title>Metagenomic exploration of the rhizosphere soil microbial community and their significance in facilitating the development of wild simulated ginseng.</title>
        <authorList>
            <person name="Huang J."/>
        </authorList>
    </citation>
    <scope>NUCLEOTIDE SEQUENCE [LARGE SCALE GENOMIC DNA]</scope>
    <source>
        <strain evidence="1 2">WY141</strain>
    </source>
</reference>
<organism evidence="1 2">
    <name type="scientific">Streptomyces microflavus</name>
    <name type="common">Streptomyces lipmanii</name>
    <dbReference type="NCBI Taxonomy" id="1919"/>
    <lineage>
        <taxon>Bacteria</taxon>
        <taxon>Bacillati</taxon>
        <taxon>Actinomycetota</taxon>
        <taxon>Actinomycetes</taxon>
        <taxon>Kitasatosporales</taxon>
        <taxon>Streptomycetaceae</taxon>
        <taxon>Streptomyces</taxon>
    </lineage>
</organism>
<sequence length="321" mass="36488">MKATQIRRQHLVSQVLLKQFTTTGPEGSGLQLRPVDVRNPERRNKLASTRTCGWADTFVAFDSESAEKLWDSVERGAHDAFQAVYAGTPFADPLHVKALRDLIVLHYVRSHHYRDVYTNAFETVRVKVRSEVVERFPEPLRREAWRQTGLHLASEGALDAFAERLVEQSEVTQDFGTGALFRTSIESMFNRVRATASSWHLEVLTPENGQFLIGDNPAVTVRTDTRPWSYNMAIGDAHSIVLPITPRHLLALGKSNIVGTIPRALMDQINIVQIRAADRYVYMHPRSTRLEVFARETASRWRADRVSPYRASASEPRNRRS</sequence>
<comment type="caution">
    <text evidence="1">The sequence shown here is derived from an EMBL/GenBank/DDBJ whole genome shotgun (WGS) entry which is preliminary data.</text>
</comment>
<dbReference type="InterPro" id="IPR025332">
    <property type="entry name" value="DUF4238"/>
</dbReference>
<dbReference type="Pfam" id="PF14022">
    <property type="entry name" value="DUF4238"/>
    <property type="match status" value="1"/>
</dbReference>
<keyword evidence="2" id="KW-1185">Reference proteome</keyword>
<evidence type="ECO:0000313" key="1">
    <source>
        <dbReference type="EMBL" id="MER0429669.1"/>
    </source>
</evidence>
<accession>A0ABV1QEV2</accession>
<protein>
    <submittedName>
        <fullName evidence="1">DUF4238 domain-containing protein</fullName>
    </submittedName>
</protein>
<name>A0ABV1QEV2_STRMI</name>
<evidence type="ECO:0000313" key="2">
    <source>
        <dbReference type="Proteomes" id="UP001456562"/>
    </source>
</evidence>
<dbReference type="Proteomes" id="UP001456562">
    <property type="component" value="Unassembled WGS sequence"/>
</dbReference>
<proteinExistence type="predicted"/>
<gene>
    <name evidence="1" type="ORF">ABR748_36620</name>
</gene>
<dbReference type="RefSeq" id="WP_350241699.1">
    <property type="nucleotide sequence ID" value="NZ_JBEJUE010000068.1"/>
</dbReference>
<dbReference type="EMBL" id="JBEJUE010000068">
    <property type="protein sequence ID" value="MER0429669.1"/>
    <property type="molecule type" value="Genomic_DNA"/>
</dbReference>